<evidence type="ECO:0000259" key="8">
    <source>
        <dbReference type="Pfam" id="PF01757"/>
    </source>
</evidence>
<evidence type="ECO:0000256" key="6">
    <source>
        <dbReference type="ARBA" id="ARBA00023136"/>
    </source>
</evidence>
<keyword evidence="10" id="KW-1185">Reference proteome</keyword>
<dbReference type="EMBL" id="SRSO01000004">
    <property type="protein sequence ID" value="TGV03953.1"/>
    <property type="molecule type" value="Genomic_DNA"/>
</dbReference>
<evidence type="ECO:0000313" key="9">
    <source>
        <dbReference type="EMBL" id="TGV03953.1"/>
    </source>
</evidence>
<dbReference type="AlphaFoldDB" id="A0A4S1E0W2"/>
<feature type="transmembrane region" description="Helical" evidence="7">
    <location>
        <begin position="283"/>
        <end position="301"/>
    </location>
</feature>
<keyword evidence="6 7" id="KW-0472">Membrane</keyword>
<keyword evidence="3" id="KW-1003">Cell membrane</keyword>
<protein>
    <recommendedName>
        <fullName evidence="8">Acyltransferase 3 domain-containing protein</fullName>
    </recommendedName>
</protein>
<feature type="transmembrane region" description="Helical" evidence="7">
    <location>
        <begin position="141"/>
        <end position="163"/>
    </location>
</feature>
<feature type="transmembrane region" description="Helical" evidence="7">
    <location>
        <begin position="252"/>
        <end position="271"/>
    </location>
</feature>
<proteinExistence type="inferred from homology"/>
<gene>
    <name evidence="9" type="ORF">EM932_03935</name>
</gene>
<sequence>MDKKLSTKISILSFFLLLFVVVIHCYNIEYNNSGNNEVWFIENLISNGYLEFVVPTFFFISGYLFFLSFDLNNNNKLLFKSKLFKRLKTLGVPYLFWCTFWFLFIYLLQIIPLLKSYFSSPLHEMNLFNQFSNLILEPINYQFWFIRELLLYFLISPLIFILLKYFKYYFLPIIFLLASFKTSIFTIAEIDIFKYGMIVYFIFGAYCSLYKVNLTLKLNKYLALLLLLLWISISTIAKYYELFIVNDWKIILLSDVGALLGCIAIWSLYDIIEDKIQFKSHEVFSYGFFIYATHGIPLLLLKKVETAFFILDDKKLFILYFINFLITTVFIILIAKFLKKTFPKFYFFTTGNR</sequence>
<dbReference type="Pfam" id="PF01757">
    <property type="entry name" value="Acyl_transf_3"/>
    <property type="match status" value="1"/>
</dbReference>
<feature type="transmembrane region" description="Helical" evidence="7">
    <location>
        <begin position="168"/>
        <end position="186"/>
    </location>
</feature>
<dbReference type="RefSeq" id="WP_135875717.1">
    <property type="nucleotide sequence ID" value="NZ_SRSO01000004.1"/>
</dbReference>
<feature type="transmembrane region" description="Helical" evidence="7">
    <location>
        <begin position="90"/>
        <end position="111"/>
    </location>
</feature>
<feature type="transmembrane region" description="Helical" evidence="7">
    <location>
        <begin position="317"/>
        <end position="338"/>
    </location>
</feature>
<organism evidence="9 10">
    <name type="scientific">Flavivirga rizhaonensis</name>
    <dbReference type="NCBI Taxonomy" id="2559571"/>
    <lineage>
        <taxon>Bacteria</taxon>
        <taxon>Pseudomonadati</taxon>
        <taxon>Bacteroidota</taxon>
        <taxon>Flavobacteriia</taxon>
        <taxon>Flavobacteriales</taxon>
        <taxon>Flavobacteriaceae</taxon>
        <taxon>Flavivirga</taxon>
    </lineage>
</organism>
<feature type="transmembrane region" description="Helical" evidence="7">
    <location>
        <begin position="221"/>
        <end position="240"/>
    </location>
</feature>
<dbReference type="GO" id="GO:0005886">
    <property type="term" value="C:plasma membrane"/>
    <property type="evidence" value="ECO:0007669"/>
    <property type="project" value="UniProtKB-SubCell"/>
</dbReference>
<name>A0A4S1E0W2_9FLAO</name>
<dbReference type="InterPro" id="IPR002656">
    <property type="entry name" value="Acyl_transf_3_dom"/>
</dbReference>
<keyword evidence="4 7" id="KW-0812">Transmembrane</keyword>
<feature type="domain" description="Acyltransferase 3" evidence="8">
    <location>
        <begin position="14"/>
        <end position="334"/>
    </location>
</feature>
<dbReference type="GO" id="GO:0016413">
    <property type="term" value="F:O-acetyltransferase activity"/>
    <property type="evidence" value="ECO:0007669"/>
    <property type="project" value="TreeGrafter"/>
</dbReference>
<dbReference type="PANTHER" id="PTHR40074">
    <property type="entry name" value="O-ACETYLTRANSFERASE WECH"/>
    <property type="match status" value="1"/>
</dbReference>
<evidence type="ECO:0000256" key="3">
    <source>
        <dbReference type="ARBA" id="ARBA00022475"/>
    </source>
</evidence>
<accession>A0A4S1E0W2</accession>
<comment type="caution">
    <text evidence="9">The sequence shown here is derived from an EMBL/GenBank/DDBJ whole genome shotgun (WGS) entry which is preliminary data.</text>
</comment>
<evidence type="ECO:0000313" key="10">
    <source>
        <dbReference type="Proteomes" id="UP000307602"/>
    </source>
</evidence>
<dbReference type="GO" id="GO:0009246">
    <property type="term" value="P:enterobacterial common antigen biosynthetic process"/>
    <property type="evidence" value="ECO:0007669"/>
    <property type="project" value="TreeGrafter"/>
</dbReference>
<comment type="similarity">
    <text evidence="2">Belongs to the acyltransferase 3 family.</text>
</comment>
<feature type="transmembrane region" description="Helical" evidence="7">
    <location>
        <begin position="192"/>
        <end position="209"/>
    </location>
</feature>
<comment type="subcellular location">
    <subcellularLocation>
        <location evidence="1">Cell membrane</location>
        <topology evidence="1">Multi-pass membrane protein</topology>
    </subcellularLocation>
</comment>
<feature type="transmembrane region" description="Helical" evidence="7">
    <location>
        <begin position="49"/>
        <end position="69"/>
    </location>
</feature>
<evidence type="ECO:0000256" key="4">
    <source>
        <dbReference type="ARBA" id="ARBA00022692"/>
    </source>
</evidence>
<evidence type="ECO:0000256" key="5">
    <source>
        <dbReference type="ARBA" id="ARBA00022989"/>
    </source>
</evidence>
<keyword evidence="5 7" id="KW-1133">Transmembrane helix</keyword>
<dbReference type="Proteomes" id="UP000307602">
    <property type="component" value="Unassembled WGS sequence"/>
</dbReference>
<evidence type="ECO:0000256" key="7">
    <source>
        <dbReference type="SAM" id="Phobius"/>
    </source>
</evidence>
<reference evidence="9 10" key="1">
    <citation type="submission" date="2019-04" db="EMBL/GenBank/DDBJ databases">
        <authorList>
            <person name="Liu A."/>
        </authorList>
    </citation>
    <scope>NUCLEOTIDE SEQUENCE [LARGE SCALE GENOMIC DNA]</scope>
    <source>
        <strain evidence="9 10">RZ03</strain>
    </source>
</reference>
<evidence type="ECO:0000256" key="2">
    <source>
        <dbReference type="ARBA" id="ARBA00007400"/>
    </source>
</evidence>
<evidence type="ECO:0000256" key="1">
    <source>
        <dbReference type="ARBA" id="ARBA00004651"/>
    </source>
</evidence>
<dbReference type="PANTHER" id="PTHR40074:SF2">
    <property type="entry name" value="O-ACETYLTRANSFERASE WECH"/>
    <property type="match status" value="1"/>
</dbReference>
<dbReference type="OrthoDB" id="265992at2"/>